<reference evidence="1 2" key="1">
    <citation type="submission" date="2018-05" db="EMBL/GenBank/DDBJ databases">
        <title>Reference genomes for bee gut microbiota database.</title>
        <authorList>
            <person name="Ellegaard K.M."/>
        </authorList>
    </citation>
    <scope>NUCLEOTIDE SEQUENCE [LARGE SCALE GENOMIC DNA]</scope>
    <source>
        <strain evidence="1 2">ESL0182</strain>
    </source>
</reference>
<dbReference type="Proteomes" id="UP000247932">
    <property type="component" value="Unassembled WGS sequence"/>
</dbReference>
<evidence type="ECO:0000313" key="2">
    <source>
        <dbReference type="Proteomes" id="UP000247932"/>
    </source>
</evidence>
<evidence type="ECO:0000313" key="1">
    <source>
        <dbReference type="EMBL" id="PXZ07174.1"/>
    </source>
</evidence>
<name>A0A2V4E9U7_9GAMM</name>
<proteinExistence type="predicted"/>
<dbReference type="RefSeq" id="WP_110432956.1">
    <property type="nucleotide sequence ID" value="NZ_QGLR01000009.1"/>
</dbReference>
<protein>
    <submittedName>
        <fullName evidence="1">Uncharacterized protein</fullName>
    </submittedName>
</protein>
<dbReference type="OrthoDB" id="220028at2"/>
<dbReference type="AlphaFoldDB" id="A0A2V4E9U7"/>
<dbReference type="EMBL" id="QGLR01000009">
    <property type="protein sequence ID" value="PXZ07174.1"/>
    <property type="molecule type" value="Genomic_DNA"/>
</dbReference>
<accession>A0A2V4E9U7</accession>
<organism evidence="1 2">
    <name type="scientific">Gilliamella apicola</name>
    <dbReference type="NCBI Taxonomy" id="1196095"/>
    <lineage>
        <taxon>Bacteria</taxon>
        <taxon>Pseudomonadati</taxon>
        <taxon>Pseudomonadota</taxon>
        <taxon>Gammaproteobacteria</taxon>
        <taxon>Orbales</taxon>
        <taxon>Orbaceae</taxon>
        <taxon>Gilliamella</taxon>
    </lineage>
</organism>
<sequence length="63" mass="7779">MYKIESYYADPNLEKRDLFIDSINSYERYYFQKIDELLALVDYRWGLVLTDFVPIYETHIPQY</sequence>
<gene>
    <name evidence="1" type="ORF">DKK70_04775</name>
</gene>
<comment type="caution">
    <text evidence="1">The sequence shown here is derived from an EMBL/GenBank/DDBJ whole genome shotgun (WGS) entry which is preliminary data.</text>
</comment>
<keyword evidence="2" id="KW-1185">Reference proteome</keyword>